<sequence length="75" mass="8163">MQQGFHFREEAEGKGRLQRKQRNGISVRRTEYTRASGAVPKSGNGGSAQWQIVTGISAFCASAGLGWSQRIPALK</sequence>
<feature type="compositionally biased region" description="Basic and acidic residues" evidence="1">
    <location>
        <begin position="1"/>
        <end position="15"/>
    </location>
</feature>
<dbReference type="AlphaFoldDB" id="A0A0G4NV09"/>
<feature type="region of interest" description="Disordered" evidence="1">
    <location>
        <begin position="1"/>
        <end position="46"/>
    </location>
</feature>
<reference evidence="2 3" key="1">
    <citation type="journal article" date="2014" name="Nat. Commun.">
        <title>Multiple recent horizontal transfers of a large genomic region in cheese making fungi.</title>
        <authorList>
            <person name="Cheeseman K."/>
            <person name="Ropars J."/>
            <person name="Renault P."/>
            <person name="Dupont J."/>
            <person name="Gouzy J."/>
            <person name="Branca A."/>
            <person name="Abraham A.L."/>
            <person name="Ceppi M."/>
            <person name="Conseiller E."/>
            <person name="Debuchy R."/>
            <person name="Malagnac F."/>
            <person name="Goarin A."/>
            <person name="Silar P."/>
            <person name="Lacoste S."/>
            <person name="Sallet E."/>
            <person name="Bensimon A."/>
            <person name="Giraud T."/>
            <person name="Brygoo Y."/>
        </authorList>
    </citation>
    <scope>NUCLEOTIDE SEQUENCE [LARGE SCALE GENOMIC DNA]</scope>
    <source>
        <strain evidence="3">FM 013</strain>
    </source>
</reference>
<dbReference type="EMBL" id="HG793134">
    <property type="protein sequence ID" value="CRL17897.1"/>
    <property type="molecule type" value="Genomic_DNA"/>
</dbReference>
<name>A0A0G4NV09_PENC3</name>
<evidence type="ECO:0000256" key="1">
    <source>
        <dbReference type="SAM" id="MobiDB-lite"/>
    </source>
</evidence>
<protein>
    <submittedName>
        <fullName evidence="2">Str. FM013</fullName>
    </submittedName>
</protein>
<dbReference type="Proteomes" id="UP000053732">
    <property type="component" value="Unassembled WGS sequence"/>
</dbReference>
<gene>
    <name evidence="2" type="ORF">PCAMFM013_S001g000857</name>
</gene>
<evidence type="ECO:0000313" key="2">
    <source>
        <dbReference type="EMBL" id="CRL17897.1"/>
    </source>
</evidence>
<proteinExistence type="predicted"/>
<organism evidence="2 3">
    <name type="scientific">Penicillium camemberti (strain FM 013)</name>
    <dbReference type="NCBI Taxonomy" id="1429867"/>
    <lineage>
        <taxon>Eukaryota</taxon>
        <taxon>Fungi</taxon>
        <taxon>Dikarya</taxon>
        <taxon>Ascomycota</taxon>
        <taxon>Pezizomycotina</taxon>
        <taxon>Eurotiomycetes</taxon>
        <taxon>Eurotiomycetidae</taxon>
        <taxon>Eurotiales</taxon>
        <taxon>Aspergillaceae</taxon>
        <taxon>Penicillium</taxon>
    </lineage>
</organism>
<accession>A0A0G4NV09</accession>
<evidence type="ECO:0000313" key="3">
    <source>
        <dbReference type="Proteomes" id="UP000053732"/>
    </source>
</evidence>
<keyword evidence="3" id="KW-1185">Reference proteome</keyword>